<dbReference type="EMBL" id="DPIY01000010">
    <property type="protein sequence ID" value="HCT57790.1"/>
    <property type="molecule type" value="Genomic_DNA"/>
</dbReference>
<name>A0A3D4V9I6_9BACT</name>
<dbReference type="PANTHER" id="PTHR21521:SF0">
    <property type="entry name" value="AMUN, ISOFORM A"/>
    <property type="match status" value="1"/>
</dbReference>
<dbReference type="AlphaFoldDB" id="A0A3D4V9I6"/>
<protein>
    <submittedName>
        <fullName evidence="1">Uncharacterized protein</fullName>
    </submittedName>
</protein>
<dbReference type="Proteomes" id="UP000264071">
    <property type="component" value="Unassembled WGS sequence"/>
</dbReference>
<sequence>MLTPGLWTAPAEAPWRAALDAYPAVVALQPPARLVELDTWYRGTLTSDVQARTPRLVTQEELVRLTEWKMTRGVWRGPNLTLVRSNTPDAVHDAGVLAATHITQLSKAIGAYTTLAGVGPATASAVLALVAPDRYPFFDELVAAQVEELGPVAWSTTYYRRYAAALVERASQLGAGWDAVMVERALWANGAST</sequence>
<reference evidence="1 2" key="1">
    <citation type="journal article" date="2018" name="Nat. Biotechnol.">
        <title>A standardized bacterial taxonomy based on genome phylogeny substantially revises the tree of life.</title>
        <authorList>
            <person name="Parks D.H."/>
            <person name="Chuvochina M."/>
            <person name="Waite D.W."/>
            <person name="Rinke C."/>
            <person name="Skarshewski A."/>
            <person name="Chaumeil P.A."/>
            <person name="Hugenholtz P."/>
        </authorList>
    </citation>
    <scope>NUCLEOTIDE SEQUENCE [LARGE SCALE GENOMIC DNA]</scope>
    <source>
        <strain evidence="1">UBA8844</strain>
    </source>
</reference>
<organism evidence="1 2">
    <name type="scientific">Gemmatimonas aurantiaca</name>
    <dbReference type="NCBI Taxonomy" id="173480"/>
    <lineage>
        <taxon>Bacteria</taxon>
        <taxon>Pseudomonadati</taxon>
        <taxon>Gemmatimonadota</taxon>
        <taxon>Gemmatimonadia</taxon>
        <taxon>Gemmatimonadales</taxon>
        <taxon>Gemmatimonadaceae</taxon>
        <taxon>Gemmatimonas</taxon>
    </lineage>
</organism>
<evidence type="ECO:0000313" key="1">
    <source>
        <dbReference type="EMBL" id="HCT57790.1"/>
    </source>
</evidence>
<accession>A0A3D4V9I6</accession>
<evidence type="ECO:0000313" key="2">
    <source>
        <dbReference type="Proteomes" id="UP000264071"/>
    </source>
</evidence>
<comment type="caution">
    <text evidence="1">The sequence shown here is derived from an EMBL/GenBank/DDBJ whole genome shotgun (WGS) entry which is preliminary data.</text>
</comment>
<dbReference type="PANTHER" id="PTHR21521">
    <property type="entry name" value="AMUN, ISOFORM A"/>
    <property type="match status" value="1"/>
</dbReference>
<gene>
    <name evidence="1" type="ORF">DGD08_11370</name>
</gene>
<proteinExistence type="predicted"/>
<dbReference type="OMA" id="NKVDPQQ"/>